<feature type="transmembrane region" description="Helical" evidence="7">
    <location>
        <begin position="317"/>
        <end position="338"/>
    </location>
</feature>
<feature type="transmembrane region" description="Helical" evidence="7">
    <location>
        <begin position="293"/>
        <end position="311"/>
    </location>
</feature>
<evidence type="ECO:0000259" key="8">
    <source>
        <dbReference type="PROSITE" id="PS50850"/>
    </source>
</evidence>
<evidence type="ECO:0000256" key="1">
    <source>
        <dbReference type="ARBA" id="ARBA00004651"/>
    </source>
</evidence>
<feature type="transmembrane region" description="Helical" evidence="7">
    <location>
        <begin position="169"/>
        <end position="188"/>
    </location>
</feature>
<feature type="transmembrane region" description="Helical" evidence="7">
    <location>
        <begin position="350"/>
        <end position="373"/>
    </location>
</feature>
<feature type="domain" description="Major facilitator superfamily (MFS) profile" evidence="8">
    <location>
        <begin position="1"/>
        <end position="406"/>
    </location>
</feature>
<accession>A0A0R2C718</accession>
<dbReference type="AlphaFoldDB" id="A0A0R2C718"/>
<evidence type="ECO:0000256" key="2">
    <source>
        <dbReference type="ARBA" id="ARBA00022448"/>
    </source>
</evidence>
<dbReference type="GO" id="GO:0022857">
    <property type="term" value="F:transmembrane transporter activity"/>
    <property type="evidence" value="ECO:0007669"/>
    <property type="project" value="InterPro"/>
</dbReference>
<feature type="transmembrane region" description="Helical" evidence="7">
    <location>
        <begin position="218"/>
        <end position="238"/>
    </location>
</feature>
<feature type="transmembrane region" description="Helical" evidence="7">
    <location>
        <begin position="104"/>
        <end position="122"/>
    </location>
</feature>
<feature type="transmembrane region" description="Helical" evidence="7">
    <location>
        <begin position="379"/>
        <end position="397"/>
    </location>
</feature>
<dbReference type="SUPFAM" id="SSF103473">
    <property type="entry name" value="MFS general substrate transporter"/>
    <property type="match status" value="1"/>
</dbReference>
<protein>
    <submittedName>
        <fullName evidence="9">Major facilitator family transporter</fullName>
    </submittedName>
</protein>
<comment type="caution">
    <text evidence="9">The sequence shown here is derived from an EMBL/GenBank/DDBJ whole genome shotgun (WGS) entry which is preliminary data.</text>
</comment>
<dbReference type="GO" id="GO:0005886">
    <property type="term" value="C:plasma membrane"/>
    <property type="evidence" value="ECO:0007669"/>
    <property type="project" value="UniProtKB-SubCell"/>
</dbReference>
<name>A0A0R2C718_9LACO</name>
<keyword evidence="10" id="KW-1185">Reference proteome</keyword>
<keyword evidence="6 7" id="KW-0472">Membrane</keyword>
<feature type="transmembrane region" description="Helical" evidence="7">
    <location>
        <begin position="142"/>
        <end position="163"/>
    </location>
</feature>
<dbReference type="PROSITE" id="PS50850">
    <property type="entry name" value="MFS"/>
    <property type="match status" value="1"/>
</dbReference>
<feature type="transmembrane region" description="Helical" evidence="7">
    <location>
        <begin position="76"/>
        <end position="98"/>
    </location>
</feature>
<dbReference type="Proteomes" id="UP000051789">
    <property type="component" value="Unassembled WGS sequence"/>
</dbReference>
<keyword evidence="5 7" id="KW-1133">Transmembrane helix</keyword>
<reference evidence="9 10" key="1">
    <citation type="journal article" date="2015" name="Genome Announc.">
        <title>Expanding the biotechnology potential of lactobacilli through comparative genomics of 213 strains and associated genera.</title>
        <authorList>
            <person name="Sun Z."/>
            <person name="Harris H.M."/>
            <person name="McCann A."/>
            <person name="Guo C."/>
            <person name="Argimon S."/>
            <person name="Zhang W."/>
            <person name="Yang X."/>
            <person name="Jeffery I.B."/>
            <person name="Cooney J.C."/>
            <person name="Kagawa T.F."/>
            <person name="Liu W."/>
            <person name="Song Y."/>
            <person name="Salvetti E."/>
            <person name="Wrobel A."/>
            <person name="Rasinkangas P."/>
            <person name="Parkhill J."/>
            <person name="Rea M.C."/>
            <person name="O'Sullivan O."/>
            <person name="Ritari J."/>
            <person name="Douillard F.P."/>
            <person name="Paul Ross R."/>
            <person name="Yang R."/>
            <person name="Briner A.E."/>
            <person name="Felis G.E."/>
            <person name="de Vos W.M."/>
            <person name="Barrangou R."/>
            <person name="Klaenhammer T.R."/>
            <person name="Caufield P.W."/>
            <person name="Cui Y."/>
            <person name="Zhang H."/>
            <person name="O'Toole P.W."/>
        </authorList>
    </citation>
    <scope>NUCLEOTIDE SEQUENCE [LARGE SCALE GENOMIC DNA]</scope>
    <source>
        <strain evidence="9 10">DSM 22698</strain>
    </source>
</reference>
<evidence type="ECO:0000256" key="6">
    <source>
        <dbReference type="ARBA" id="ARBA00023136"/>
    </source>
</evidence>
<evidence type="ECO:0000256" key="7">
    <source>
        <dbReference type="SAM" id="Phobius"/>
    </source>
</evidence>
<evidence type="ECO:0000313" key="9">
    <source>
        <dbReference type="EMBL" id="KRM87432.1"/>
    </source>
</evidence>
<dbReference type="InterPro" id="IPR011701">
    <property type="entry name" value="MFS"/>
</dbReference>
<feature type="transmembrane region" description="Helical" evidence="7">
    <location>
        <begin position="41"/>
        <end position="64"/>
    </location>
</feature>
<dbReference type="PANTHER" id="PTHR23517">
    <property type="entry name" value="RESISTANCE PROTEIN MDTM, PUTATIVE-RELATED-RELATED"/>
    <property type="match status" value="1"/>
</dbReference>
<dbReference type="PATRIC" id="fig|1423810.4.peg.961"/>
<evidence type="ECO:0000256" key="4">
    <source>
        <dbReference type="ARBA" id="ARBA00022692"/>
    </source>
</evidence>
<dbReference type="Gene3D" id="1.20.1250.20">
    <property type="entry name" value="MFS general substrate transporter like domains"/>
    <property type="match status" value="1"/>
</dbReference>
<dbReference type="InterPro" id="IPR050171">
    <property type="entry name" value="MFS_Transporters"/>
</dbReference>
<feature type="transmembrane region" description="Helical" evidence="7">
    <location>
        <begin position="258"/>
        <end position="281"/>
    </location>
</feature>
<evidence type="ECO:0000313" key="10">
    <source>
        <dbReference type="Proteomes" id="UP000051789"/>
    </source>
</evidence>
<sequence length="406" mass="43833">MMKEFLQLDRNLKLRMLTMFLVAILNSSVLPNMTIYYSHYFGTLVTGGLLIAVSVASFLAGLYGGHLADVYGRKPVMIGGGLLIAVGYAVAAAMNSPWIHDPQVTFIGFLVAGVGSSGANPAEQAMIIDASTPANRQYVYSLSYWIVNISVMIGSALGGWFFRDYLFELLTGMIVVSIVNLGIVSLGMREIEHATAAVSNSLRSLVHAYREVMTDQRYLLFLIGWVFACIISSQPDYYLAVHLGADFHPTTIMGLHLYGQRMLSMVTITNTVMIVVLMGVFTRISRGWRLARTYTLGVTLSALGFASAFVGDRFWPLILSAVILTLGEMFVVPSSQTLRADMMNPARIGVYSGAMMAVNPLASVIAGLLVSVSGLLDNWGMAAVMILCGLASIGLVGRSAGMPATY</sequence>
<evidence type="ECO:0000256" key="3">
    <source>
        <dbReference type="ARBA" id="ARBA00022475"/>
    </source>
</evidence>
<proteinExistence type="predicted"/>
<gene>
    <name evidence="9" type="ORF">FD19_GL000936</name>
</gene>
<dbReference type="PANTHER" id="PTHR23517:SF3">
    <property type="entry name" value="INTEGRAL MEMBRANE TRANSPORT PROTEIN"/>
    <property type="match status" value="1"/>
</dbReference>
<dbReference type="Pfam" id="PF07690">
    <property type="entry name" value="MFS_1"/>
    <property type="match status" value="1"/>
</dbReference>
<organism evidence="9 10">
    <name type="scientific">Lacticaseibacillus thailandensis DSM 22698 = JCM 13996</name>
    <dbReference type="NCBI Taxonomy" id="1423810"/>
    <lineage>
        <taxon>Bacteria</taxon>
        <taxon>Bacillati</taxon>
        <taxon>Bacillota</taxon>
        <taxon>Bacilli</taxon>
        <taxon>Lactobacillales</taxon>
        <taxon>Lactobacillaceae</taxon>
        <taxon>Lacticaseibacillus</taxon>
    </lineage>
</organism>
<keyword evidence="4 7" id="KW-0812">Transmembrane</keyword>
<dbReference type="STRING" id="1423810.FD19_GL000936"/>
<dbReference type="InterPro" id="IPR020846">
    <property type="entry name" value="MFS_dom"/>
</dbReference>
<keyword evidence="2" id="KW-0813">Transport</keyword>
<comment type="subcellular location">
    <subcellularLocation>
        <location evidence="1">Cell membrane</location>
        <topology evidence="1">Multi-pass membrane protein</topology>
    </subcellularLocation>
</comment>
<dbReference type="EMBL" id="AYZK01000002">
    <property type="protein sequence ID" value="KRM87432.1"/>
    <property type="molecule type" value="Genomic_DNA"/>
</dbReference>
<evidence type="ECO:0000256" key="5">
    <source>
        <dbReference type="ARBA" id="ARBA00022989"/>
    </source>
</evidence>
<dbReference type="RefSeq" id="WP_225353468.1">
    <property type="nucleotide sequence ID" value="NZ_AYZK01000002.1"/>
</dbReference>
<keyword evidence="3" id="KW-1003">Cell membrane</keyword>
<dbReference type="InterPro" id="IPR036259">
    <property type="entry name" value="MFS_trans_sf"/>
</dbReference>